<organism evidence="2 3">
    <name type="scientific">Paracoccus siganidrum</name>
    <dbReference type="NCBI Taxonomy" id="1276757"/>
    <lineage>
        <taxon>Bacteria</taxon>
        <taxon>Pseudomonadati</taxon>
        <taxon>Pseudomonadota</taxon>
        <taxon>Alphaproteobacteria</taxon>
        <taxon>Rhodobacterales</taxon>
        <taxon>Paracoccaceae</taxon>
        <taxon>Paracoccus</taxon>
    </lineage>
</organism>
<feature type="signal peptide" evidence="1">
    <location>
        <begin position="1"/>
        <end position="18"/>
    </location>
</feature>
<evidence type="ECO:0000256" key="1">
    <source>
        <dbReference type="SAM" id="SignalP"/>
    </source>
</evidence>
<evidence type="ECO:0000313" key="2">
    <source>
        <dbReference type="EMBL" id="RJL11254.1"/>
    </source>
</evidence>
<feature type="chain" id="PRO_5019035775" evidence="1">
    <location>
        <begin position="19"/>
        <end position="342"/>
    </location>
</feature>
<dbReference type="AlphaFoldDB" id="A0A419A578"/>
<dbReference type="RefSeq" id="WP_119898646.1">
    <property type="nucleotide sequence ID" value="NZ_QNRC01000008.1"/>
</dbReference>
<gene>
    <name evidence="2" type="ORF">D3P05_13300</name>
</gene>
<protein>
    <submittedName>
        <fullName evidence="2">Uncharacterized protein</fullName>
    </submittedName>
</protein>
<evidence type="ECO:0000313" key="3">
    <source>
        <dbReference type="Proteomes" id="UP000283587"/>
    </source>
</evidence>
<keyword evidence="1" id="KW-0732">Signal</keyword>
<dbReference type="EMBL" id="QZEW01000054">
    <property type="protein sequence ID" value="RJL11254.1"/>
    <property type="molecule type" value="Genomic_DNA"/>
</dbReference>
<dbReference type="OrthoDB" id="8883291at2"/>
<keyword evidence="3" id="KW-1185">Reference proteome</keyword>
<comment type="caution">
    <text evidence="2">The sequence shown here is derived from an EMBL/GenBank/DDBJ whole genome shotgun (WGS) entry which is preliminary data.</text>
</comment>
<name>A0A419A578_9RHOB</name>
<reference evidence="3" key="1">
    <citation type="submission" date="2018-09" db="EMBL/GenBank/DDBJ databases">
        <title>Paracoccus onubensis nov. sp. a moderate halophilic bacterium isolated from Gruta de las Maravillas (Aracena, Spain).</title>
        <authorList>
            <person name="Jurado V."/>
            <person name="Gutierrez-Patricio S."/>
            <person name="Gonzalez-Pimentel J.L."/>
            <person name="Miller A.Z."/>
            <person name="Laiz L."/>
            <person name="Saiz-Jimenez C."/>
        </authorList>
    </citation>
    <scope>NUCLEOTIDE SEQUENCE [LARGE SCALE GENOMIC DNA]</scope>
    <source>
        <strain evidence="3">DSM 26381</strain>
    </source>
</reference>
<accession>A0A419A578</accession>
<proteinExistence type="predicted"/>
<sequence>MSRRAVLLGGLAALPLTAGTLRAQAPAFPRPASTGLSRSIHSGHSLTDAYVHSGEWPGALRSIRNTLMRPEDWGETHVVKSTIPGAPLHWRWNHHRDLSGGDDARSDIGRFDTLMITEGGPPPRAHHAPDAEWMAETLDYLCRFTANAIENGNGGQGALDVILWSIWPSLHGWPDSPSWGPVGDFRACLPEYGRSFKFMADYASWKMRQLYPALPGDWRVWLFPGHLWMARVHDDLRKGAVPGIRDMAGLFTDDIHPNGIAGYGLAALVATGLYQVDLAARPRLHVEKGVSREQAAYFWQLAWQICRSYEPVGMGGTEGAERVFDPARDGDPLPGWTLAAAG</sequence>
<dbReference type="Proteomes" id="UP000283587">
    <property type="component" value="Unassembled WGS sequence"/>
</dbReference>